<dbReference type="InterPro" id="IPR031924">
    <property type="entry name" value="GH115"/>
</dbReference>
<evidence type="ECO:0000313" key="4">
    <source>
        <dbReference type="EMBL" id="OZY84569.1"/>
    </source>
</evidence>
<feature type="domain" description="Gylcosyl hydrolase 115 C-terminal" evidence="3">
    <location>
        <begin position="690"/>
        <end position="855"/>
    </location>
</feature>
<dbReference type="Gene3D" id="3.30.379.10">
    <property type="entry name" value="Chitobiase/beta-hexosaminidase domain 2-like"/>
    <property type="match status" value="1"/>
</dbReference>
<comment type="caution">
    <text evidence="4">The sequence shown here is derived from an EMBL/GenBank/DDBJ whole genome shotgun (WGS) entry which is preliminary data.</text>
</comment>
<dbReference type="PANTHER" id="PTHR37842:SF2">
    <property type="entry name" value="GYLCOSYL HYDROLASE 115 C-TERMINAL DOMAIN-CONTAINING PROTEIN"/>
    <property type="match status" value="1"/>
</dbReference>
<dbReference type="EMBL" id="NHNI01000002">
    <property type="protein sequence ID" value="OZY84569.1"/>
    <property type="molecule type" value="Genomic_DNA"/>
</dbReference>
<protein>
    <recommendedName>
        <fullName evidence="3">Gylcosyl hydrolase 115 C-terminal domain-containing protein</fullName>
    </recommendedName>
</protein>
<dbReference type="PANTHER" id="PTHR37842">
    <property type="match status" value="1"/>
</dbReference>
<dbReference type="InterPro" id="IPR029018">
    <property type="entry name" value="Hex-like_dom2"/>
</dbReference>
<evidence type="ECO:0000256" key="2">
    <source>
        <dbReference type="SAM" id="SignalP"/>
    </source>
</evidence>
<dbReference type="AlphaFoldDB" id="A0A266Q5E0"/>
<evidence type="ECO:0000313" key="5">
    <source>
        <dbReference type="Proteomes" id="UP000216101"/>
    </source>
</evidence>
<proteinExistence type="predicted"/>
<dbReference type="RefSeq" id="WP_094985614.1">
    <property type="nucleotide sequence ID" value="NZ_NHNI01000002.1"/>
</dbReference>
<dbReference type="Proteomes" id="UP000216101">
    <property type="component" value="Unassembled WGS sequence"/>
</dbReference>
<accession>A0A266Q5E0</accession>
<dbReference type="GO" id="GO:0016787">
    <property type="term" value="F:hydrolase activity"/>
    <property type="evidence" value="ECO:0007669"/>
    <property type="project" value="UniProtKB-KW"/>
</dbReference>
<dbReference type="Gene3D" id="3.20.20.520">
    <property type="entry name" value="Glycosyl hydrolase family 115"/>
    <property type="match status" value="1"/>
</dbReference>
<dbReference type="GO" id="GO:0005975">
    <property type="term" value="P:carbohydrate metabolic process"/>
    <property type="evidence" value="ECO:0007669"/>
    <property type="project" value="UniProtKB-ARBA"/>
</dbReference>
<sequence length="856" mass="96930">MLYKRLLLCIGLLYFLLVAITAQAQTQTKFNWVDSRAHSGDFPLVAKKQPAPIVVAAEDFKVVEIAAQDLAQDINRVTGHKPLIVSTNQNALQDLKTPAVFIGTLGRSPFIDNLVATGKLDVSELRGKWESFLITVVEQPHAGMKRALVIVGSDRRGTAYGVYELSQAIGVSPWYWWADVVPEKKPALYVSAGMRQFGPPSVKYRGIFINDEGWGIHQWAAKTFEPENGGIGPKTYQKMFELMLRLKANTLWPAMHPVTKPFNDFPQHAQLADDYAIVMGSSHAEPMLRNNVGEWKLPHEHYNYLSHRTQVQGYWEARMQTNGKFENIYTMGMRGIHDSYMQGPRNDAERIELLQKIFTDQRTLIKKYTQQPVEQVPQMFCAYKEVLGLYRQGLHVPDDITIVWPDDNFGYMRNFANAEERNRAGGFGVYYHLSYLGAPMAYLWLNTTPPALIWQEMHKSYAMGADRIWIANVGDLKPAEIGTELFLQMAWDINRWQLHNQQDFLRTWAAREFGDKYATEIAGLMRDYYQLNYQRKPEHLQWWLPRSSPRLSDLNATERSERIEAFQQLRSRTEQLRKKISDAKQYAFLQLVSYPINGSALANIRFLQGERGNKTAALAADAQLNEETALWSNWLVDGKWKHFMAVEPASSEWDKYRIAPWEMPKAPPHHTANTESVTSAKTQKPRYSFALEAENFSRKLDRSGTGWQVVAGLGRTGKGAVALYPVTAPASNIDKLPQQAPRLEYDVNFPKTGTVTLHFYLIPTHPLSGNKLRFAVALNNRPAQLVELDVNDGSTEWAQGVLNATRVVSSNMEVTTASQTGTQTLQVYAVDAGVVLDKIVVDIDGLPASYLGLPEE</sequence>
<keyword evidence="2" id="KW-0732">Signal</keyword>
<keyword evidence="1" id="KW-0378">Hydrolase</keyword>
<dbReference type="InterPro" id="IPR042301">
    <property type="entry name" value="GH115_sf"/>
</dbReference>
<dbReference type="Pfam" id="PF17829">
    <property type="entry name" value="GH115_C"/>
    <property type="match status" value="1"/>
</dbReference>
<feature type="signal peptide" evidence="2">
    <location>
        <begin position="1"/>
        <end position="24"/>
    </location>
</feature>
<reference evidence="5" key="1">
    <citation type="submission" date="2017-05" db="EMBL/GenBank/DDBJ databases">
        <authorList>
            <person name="Barney B.M."/>
        </authorList>
    </citation>
    <scope>NUCLEOTIDE SEQUENCE [LARGE SCALE GENOMIC DNA]</scope>
    <source>
        <strain evidence="5">PSBB022</strain>
    </source>
</reference>
<organism evidence="4 5">
    <name type="scientific">Cellvibrio mixtus</name>
    <dbReference type="NCBI Taxonomy" id="39650"/>
    <lineage>
        <taxon>Bacteria</taxon>
        <taxon>Pseudomonadati</taxon>
        <taxon>Pseudomonadota</taxon>
        <taxon>Gammaproteobacteria</taxon>
        <taxon>Cellvibrionales</taxon>
        <taxon>Cellvibrionaceae</taxon>
        <taxon>Cellvibrio</taxon>
    </lineage>
</organism>
<name>A0A266Q5E0_9GAMM</name>
<keyword evidence="5" id="KW-1185">Reference proteome</keyword>
<evidence type="ECO:0000259" key="3">
    <source>
        <dbReference type="Pfam" id="PF17829"/>
    </source>
</evidence>
<dbReference type="Gene3D" id="1.20.58.2150">
    <property type="match status" value="1"/>
</dbReference>
<gene>
    <name evidence="4" type="ORF">CBP51_15360</name>
</gene>
<dbReference type="Gene3D" id="2.60.120.1620">
    <property type="match status" value="1"/>
</dbReference>
<dbReference type="SUPFAM" id="SSF55545">
    <property type="entry name" value="beta-N-acetylhexosaminidase-like domain"/>
    <property type="match status" value="1"/>
</dbReference>
<feature type="chain" id="PRO_5012379422" description="Gylcosyl hydrolase 115 C-terminal domain-containing protein" evidence="2">
    <location>
        <begin position="25"/>
        <end position="856"/>
    </location>
</feature>
<dbReference type="InterPro" id="IPR041437">
    <property type="entry name" value="GH115_C"/>
</dbReference>
<evidence type="ECO:0000256" key="1">
    <source>
        <dbReference type="ARBA" id="ARBA00022801"/>
    </source>
</evidence>
<dbReference type="Pfam" id="PF15979">
    <property type="entry name" value="Glyco_hydro_115"/>
    <property type="match status" value="1"/>
</dbReference>